<feature type="compositionally biased region" description="Polar residues" evidence="6">
    <location>
        <begin position="776"/>
        <end position="798"/>
    </location>
</feature>
<evidence type="ECO:0000259" key="7">
    <source>
        <dbReference type="PROSITE" id="PS50023"/>
    </source>
</evidence>
<evidence type="ECO:0008006" key="12">
    <source>
        <dbReference type="Google" id="ProtNLM"/>
    </source>
</evidence>
<feature type="domain" description="Rho-GAP" evidence="9">
    <location>
        <begin position="1238"/>
        <end position="1433"/>
    </location>
</feature>
<feature type="region of interest" description="Disordered" evidence="6">
    <location>
        <begin position="772"/>
        <end position="829"/>
    </location>
</feature>
<dbReference type="OrthoDB" id="79452at2759"/>
<dbReference type="PROSITE" id="PS00479">
    <property type="entry name" value="ZF_DAG_PE_1"/>
    <property type="match status" value="1"/>
</dbReference>
<dbReference type="Gene3D" id="2.10.110.10">
    <property type="entry name" value="Cysteine Rich Protein"/>
    <property type="match status" value="2"/>
</dbReference>
<feature type="region of interest" description="Disordered" evidence="6">
    <location>
        <begin position="302"/>
        <end position="663"/>
    </location>
</feature>
<feature type="compositionally biased region" description="Polar residues" evidence="6">
    <location>
        <begin position="250"/>
        <end position="271"/>
    </location>
</feature>
<proteinExistence type="predicted"/>
<evidence type="ECO:0000256" key="6">
    <source>
        <dbReference type="SAM" id="MobiDB-lite"/>
    </source>
</evidence>
<dbReference type="Pfam" id="PF00620">
    <property type="entry name" value="RhoGAP"/>
    <property type="match status" value="1"/>
</dbReference>
<feature type="compositionally biased region" description="Basic and acidic residues" evidence="6">
    <location>
        <begin position="545"/>
        <end position="560"/>
    </location>
</feature>
<name>A0A5C3MIB9_9AGAR</name>
<dbReference type="PANTHER" id="PTHR46075">
    <property type="entry name" value="CHIMERIN FAMILY MEMBER"/>
    <property type="match status" value="1"/>
</dbReference>
<dbReference type="GO" id="GO:0005096">
    <property type="term" value="F:GTPase activator activity"/>
    <property type="evidence" value="ECO:0007669"/>
    <property type="project" value="UniProtKB-KW"/>
</dbReference>
<dbReference type="PROSITE" id="PS00478">
    <property type="entry name" value="LIM_DOMAIN_1"/>
    <property type="match status" value="2"/>
</dbReference>
<evidence type="ECO:0000256" key="1">
    <source>
        <dbReference type="ARBA" id="ARBA00022468"/>
    </source>
</evidence>
<evidence type="ECO:0000259" key="9">
    <source>
        <dbReference type="PROSITE" id="PS50238"/>
    </source>
</evidence>
<dbReference type="FunFam" id="1.10.555.10:FF:000043">
    <property type="entry name" value="Rho GTPase activator Rga"/>
    <property type="match status" value="1"/>
</dbReference>
<feature type="compositionally biased region" description="Low complexity" evidence="6">
    <location>
        <begin position="815"/>
        <end position="826"/>
    </location>
</feature>
<dbReference type="InterPro" id="IPR046349">
    <property type="entry name" value="C1-like_sf"/>
</dbReference>
<organism evidence="10 11">
    <name type="scientific">Crucibulum laeve</name>
    <dbReference type="NCBI Taxonomy" id="68775"/>
    <lineage>
        <taxon>Eukaryota</taxon>
        <taxon>Fungi</taxon>
        <taxon>Dikarya</taxon>
        <taxon>Basidiomycota</taxon>
        <taxon>Agaricomycotina</taxon>
        <taxon>Agaricomycetes</taxon>
        <taxon>Agaricomycetidae</taxon>
        <taxon>Agaricales</taxon>
        <taxon>Agaricineae</taxon>
        <taxon>Nidulariaceae</taxon>
        <taxon>Crucibulum</taxon>
    </lineage>
</organism>
<feature type="compositionally biased region" description="Low complexity" evidence="6">
    <location>
        <begin position="398"/>
        <end position="412"/>
    </location>
</feature>
<protein>
    <recommendedName>
        <fullName evidence="12">RhoGAP-domain-containing protein</fullName>
    </recommendedName>
</protein>
<feature type="compositionally biased region" description="Polar residues" evidence="6">
    <location>
        <begin position="194"/>
        <end position="204"/>
    </location>
</feature>
<feature type="compositionally biased region" description="Basic and acidic residues" evidence="6">
    <location>
        <begin position="325"/>
        <end position="339"/>
    </location>
</feature>
<keyword evidence="1" id="KW-0343">GTPase activation</keyword>
<evidence type="ECO:0000256" key="3">
    <source>
        <dbReference type="ARBA" id="ARBA00022833"/>
    </source>
</evidence>
<evidence type="ECO:0000256" key="2">
    <source>
        <dbReference type="ARBA" id="ARBA00022723"/>
    </source>
</evidence>
<feature type="domain" description="Phorbol-ester/DAG-type" evidence="8">
    <location>
        <begin position="1168"/>
        <end position="1215"/>
    </location>
</feature>
<evidence type="ECO:0000313" key="10">
    <source>
        <dbReference type="EMBL" id="TFK44647.1"/>
    </source>
</evidence>
<dbReference type="STRING" id="68775.A0A5C3MIB9"/>
<keyword evidence="3 4" id="KW-0862">Zinc</keyword>
<dbReference type="SUPFAM" id="SSF57889">
    <property type="entry name" value="Cysteine-rich domain"/>
    <property type="match status" value="1"/>
</dbReference>
<feature type="region of interest" description="Disordered" evidence="6">
    <location>
        <begin position="160"/>
        <end position="284"/>
    </location>
</feature>
<feature type="compositionally biased region" description="Low complexity" evidence="6">
    <location>
        <begin position="205"/>
        <end position="221"/>
    </location>
</feature>
<dbReference type="EMBL" id="ML213590">
    <property type="protein sequence ID" value="TFK44647.1"/>
    <property type="molecule type" value="Genomic_DNA"/>
</dbReference>
<dbReference type="CDD" id="cd09394">
    <property type="entry name" value="LIM1_Rga"/>
    <property type="match status" value="1"/>
</dbReference>
<dbReference type="Proteomes" id="UP000308652">
    <property type="component" value="Unassembled WGS sequence"/>
</dbReference>
<dbReference type="Gene3D" id="3.30.60.20">
    <property type="match status" value="1"/>
</dbReference>
<reference evidence="10 11" key="1">
    <citation type="journal article" date="2019" name="Nat. Ecol. Evol.">
        <title>Megaphylogeny resolves global patterns of mushroom evolution.</title>
        <authorList>
            <person name="Varga T."/>
            <person name="Krizsan K."/>
            <person name="Foldi C."/>
            <person name="Dima B."/>
            <person name="Sanchez-Garcia M."/>
            <person name="Sanchez-Ramirez S."/>
            <person name="Szollosi G.J."/>
            <person name="Szarkandi J.G."/>
            <person name="Papp V."/>
            <person name="Albert L."/>
            <person name="Andreopoulos W."/>
            <person name="Angelini C."/>
            <person name="Antonin V."/>
            <person name="Barry K.W."/>
            <person name="Bougher N.L."/>
            <person name="Buchanan P."/>
            <person name="Buyck B."/>
            <person name="Bense V."/>
            <person name="Catcheside P."/>
            <person name="Chovatia M."/>
            <person name="Cooper J."/>
            <person name="Damon W."/>
            <person name="Desjardin D."/>
            <person name="Finy P."/>
            <person name="Geml J."/>
            <person name="Haridas S."/>
            <person name="Hughes K."/>
            <person name="Justo A."/>
            <person name="Karasinski D."/>
            <person name="Kautmanova I."/>
            <person name="Kiss B."/>
            <person name="Kocsube S."/>
            <person name="Kotiranta H."/>
            <person name="LaButti K.M."/>
            <person name="Lechner B.E."/>
            <person name="Liimatainen K."/>
            <person name="Lipzen A."/>
            <person name="Lukacs Z."/>
            <person name="Mihaltcheva S."/>
            <person name="Morgado L.N."/>
            <person name="Niskanen T."/>
            <person name="Noordeloos M.E."/>
            <person name="Ohm R.A."/>
            <person name="Ortiz-Santana B."/>
            <person name="Ovrebo C."/>
            <person name="Racz N."/>
            <person name="Riley R."/>
            <person name="Savchenko A."/>
            <person name="Shiryaev A."/>
            <person name="Soop K."/>
            <person name="Spirin V."/>
            <person name="Szebenyi C."/>
            <person name="Tomsovsky M."/>
            <person name="Tulloss R.E."/>
            <person name="Uehling J."/>
            <person name="Grigoriev I.V."/>
            <person name="Vagvolgyi C."/>
            <person name="Papp T."/>
            <person name="Martin F.M."/>
            <person name="Miettinen O."/>
            <person name="Hibbett D.S."/>
            <person name="Nagy L.G."/>
        </authorList>
    </citation>
    <scope>NUCLEOTIDE SEQUENCE [LARGE SCALE GENOMIC DNA]</scope>
    <source>
        <strain evidence="10 11">CBS 166.37</strain>
    </source>
</reference>
<dbReference type="SMART" id="SM00109">
    <property type="entry name" value="C1"/>
    <property type="match status" value="1"/>
</dbReference>
<feature type="coiled-coil region" evidence="5">
    <location>
        <begin position="948"/>
        <end position="982"/>
    </location>
</feature>
<dbReference type="PROSITE" id="PS50238">
    <property type="entry name" value="RHOGAP"/>
    <property type="match status" value="1"/>
</dbReference>
<keyword evidence="2 4" id="KW-0479">Metal-binding</keyword>
<dbReference type="Pfam" id="PF00412">
    <property type="entry name" value="LIM"/>
    <property type="match status" value="2"/>
</dbReference>
<dbReference type="GO" id="GO:0007165">
    <property type="term" value="P:signal transduction"/>
    <property type="evidence" value="ECO:0007669"/>
    <property type="project" value="InterPro"/>
</dbReference>
<evidence type="ECO:0000256" key="5">
    <source>
        <dbReference type="SAM" id="Coils"/>
    </source>
</evidence>
<feature type="compositionally biased region" description="Polar residues" evidence="6">
    <location>
        <begin position="415"/>
        <end position="424"/>
    </location>
</feature>
<evidence type="ECO:0000259" key="8">
    <source>
        <dbReference type="PROSITE" id="PS50081"/>
    </source>
</evidence>
<dbReference type="SUPFAM" id="SSF48350">
    <property type="entry name" value="GTPase activation domain, GAP"/>
    <property type="match status" value="1"/>
</dbReference>
<dbReference type="InterPro" id="IPR002219">
    <property type="entry name" value="PKC_DAG/PE"/>
</dbReference>
<gene>
    <name evidence="10" type="ORF">BDQ12DRAFT_730679</name>
</gene>
<feature type="compositionally biased region" description="Polar residues" evidence="6">
    <location>
        <begin position="490"/>
        <end position="505"/>
    </location>
</feature>
<dbReference type="PANTHER" id="PTHR46075:SF2">
    <property type="entry name" value="RHO GTPASE ACTIVATING PROTEIN AT 5A, ISOFORM A"/>
    <property type="match status" value="1"/>
</dbReference>
<feature type="compositionally biased region" description="Polar residues" evidence="6">
    <location>
        <begin position="222"/>
        <end position="234"/>
    </location>
</feature>
<dbReference type="Gene3D" id="1.10.555.10">
    <property type="entry name" value="Rho GTPase activation protein"/>
    <property type="match status" value="1"/>
</dbReference>
<dbReference type="InterPro" id="IPR001781">
    <property type="entry name" value="Znf_LIM"/>
</dbReference>
<dbReference type="SMART" id="SM00324">
    <property type="entry name" value="RhoGAP"/>
    <property type="match status" value="1"/>
</dbReference>
<keyword evidence="11" id="KW-1185">Reference proteome</keyword>
<dbReference type="CDD" id="cd00029">
    <property type="entry name" value="C1"/>
    <property type="match status" value="1"/>
</dbReference>
<accession>A0A5C3MIB9</accession>
<keyword evidence="5" id="KW-0175">Coiled coil</keyword>
<feature type="domain" description="LIM zinc-binding" evidence="7">
    <location>
        <begin position="99"/>
        <end position="158"/>
    </location>
</feature>
<dbReference type="PROSITE" id="PS50023">
    <property type="entry name" value="LIM_DOMAIN_2"/>
    <property type="match status" value="1"/>
</dbReference>
<keyword evidence="4" id="KW-0440">LIM domain</keyword>
<feature type="compositionally biased region" description="Polar residues" evidence="6">
    <location>
        <begin position="433"/>
        <end position="482"/>
    </location>
</feature>
<evidence type="ECO:0000313" key="11">
    <source>
        <dbReference type="Proteomes" id="UP000308652"/>
    </source>
</evidence>
<feature type="region of interest" description="Disordered" evidence="6">
    <location>
        <begin position="710"/>
        <end position="759"/>
    </location>
</feature>
<dbReference type="Pfam" id="PF00130">
    <property type="entry name" value="C1_1"/>
    <property type="match status" value="1"/>
</dbReference>
<feature type="compositionally biased region" description="Polar residues" evidence="6">
    <location>
        <begin position="724"/>
        <end position="742"/>
    </location>
</feature>
<dbReference type="PROSITE" id="PS50081">
    <property type="entry name" value="ZF_DAG_PE_2"/>
    <property type="match status" value="1"/>
</dbReference>
<dbReference type="InterPro" id="IPR008936">
    <property type="entry name" value="Rho_GTPase_activation_prot"/>
</dbReference>
<feature type="compositionally biased region" description="Polar residues" evidence="6">
    <location>
        <begin position="531"/>
        <end position="541"/>
    </location>
</feature>
<dbReference type="InterPro" id="IPR000198">
    <property type="entry name" value="RhoGAP_dom"/>
</dbReference>
<sequence length="1439" mass="157868">MLAAMPPSQHDIPLREQSHLNLQTQSRDALPENSTLEDRLCPGCKKSAVSENGGLVVAFGQSFFHVDCFKCAKCGDKVTADTNLLLLSDGSPICANCSYSCNVCRLPILDEAIMTGDDSYHAHCFKCKVCKNRIDELVFAKTSQGIYCMGCHHERMIKMRKHTQRKAEREKAGGSGSSKSREHDARHHHRENGRSSPAVDTQSRPGSSRSQALQSSALPSRPNSSRGTDTSTGAPSPAKPRTGPYVSDAFQPTASIPASSSQRNGRSSNTPLPSPLVSLPQEPPAVNIAPSELVPLYAYANSHVSDDRPNPVKQSTLPVPGGSSQDDRDGRRRSYDDGVRPLNVLLKQKSLNSAANPRPESPALLEPSGSGGLSVGASKREKRRSINPGLNMADFQATLSHQSSSSTLSPHTESFRMNQTTTRSPTPPDIDARSTSPLREVEQTSPSRPNSHSGSIQSYHSFSSASHRGSDGTISRSRSPSVNAYDDGQDQTIVISSLNGKQNSAPPMRLQNPPMRSNVRPLPNPHARNSGGPSSRLSPTDGNGPDERFHEDHSRIELSRRASSTPSLQVEARRSASSSRPLSPGYRADVPHSVESGTDTEAEGESDNVSSEHRDSVPPAPPPKDRDNSEATSPSSEFEPDLSFVSIGDSSSDEMSESPVERTSHATFIAPAIPPIRFSLDAAGFSDLLSSVGGLNSMKAFDTLAKLSEQSEGLPTTPPPTAASVDSTATLQTPSSQDTVFPQNRAGEQRNTSSIDEDITITVTPRLDRKMERQDTISSMVSTTETLTNGERQSTQIPDLSLDDLGDPKSSTRITLTEPESTTSTTLRHESSDVVLLRLREAMDDAKDRGAQQLKLERSFIEAIMEALESRKSETHQLKAKLDGMKRTSKQYIEGLTVAQTEYDQELKARRDAEAEVSRLRVLLSGQAVRLSALSGDSRRQELRQQMSKELNDNLSGLEQDLSRLKAERDMALAEVEELSVTKSSVANSPDPPPANLGRTLTKRLDNIKSQYQRELVPLMQQREVLNREITELKSVRDMFLEETTVLNARNEELAQLTAVYARRIENEPEIPLRSGDSKISAEKQRAHIQSSQSQSTLIAPVLSSSTSSSSTIYDDADSRFLRSQKSDIEQHTPSKGGKFIKWPSSRKEVVSPTSGIESNKTKAAHLEHNFQQLSVLRFTRCDHCGDKMWGSQLRCTACNTSIHVRCIAHVQIPCTQQSPASREEAPQVPLPPSMFGRDLTEQVHADAKGGERLVPIIVEKCIEAVEALALDYEGIYRKTGGSGQSRAITQLFERGDYASFDLRDSDRFNDICSVTSVLKTYFRSLPVPLLTYDLHDQFMAAVAIRDAASKHQSLHELVNKLPDEHYYTLRMLMLHLHNVRQRCEKNLMTARNLGVVFGPTLLRSRDPAAEFSDMAGKALFVEWLVDNAPQIFNEESIN</sequence>
<dbReference type="CDD" id="cd09395">
    <property type="entry name" value="LIM2_Rga"/>
    <property type="match status" value="1"/>
</dbReference>
<evidence type="ECO:0000256" key="4">
    <source>
        <dbReference type="PROSITE-ProRule" id="PRU00125"/>
    </source>
</evidence>
<dbReference type="SMART" id="SM00132">
    <property type="entry name" value="LIM"/>
    <property type="match status" value="2"/>
</dbReference>
<dbReference type="GO" id="GO:0046872">
    <property type="term" value="F:metal ion binding"/>
    <property type="evidence" value="ECO:0007669"/>
    <property type="project" value="UniProtKB-KW"/>
</dbReference>
<dbReference type="InterPro" id="IPR051854">
    <property type="entry name" value="Rho-type_GAP"/>
</dbReference>